<dbReference type="InterPro" id="IPR007111">
    <property type="entry name" value="NACHT_NTPase"/>
</dbReference>
<accession>A0ABT2V648</accession>
<protein>
    <submittedName>
        <fullName evidence="3">NACHT domain-containing protein</fullName>
    </submittedName>
</protein>
<dbReference type="PANTHER" id="PTHR46844:SF1">
    <property type="entry name" value="SLR5058 PROTEIN"/>
    <property type="match status" value="1"/>
</dbReference>
<dbReference type="InterPro" id="IPR054735">
    <property type="entry name" value="NCH1"/>
</dbReference>
<dbReference type="Pfam" id="PF05729">
    <property type="entry name" value="NACHT"/>
    <property type="match status" value="1"/>
</dbReference>
<reference evidence="3" key="1">
    <citation type="journal article" date="2022" name="Microbiol. Spectr.">
        <title>An Nuclear Magnetic Resonance Fingerprint Matching Approach for the Identification and Structural Re-Evaluation of Pseudomonas Lipopeptides.</title>
        <authorList>
            <person name="De Roo V."/>
            <person name="Verleysen Y."/>
            <person name="Kovacs B."/>
            <person name="De Vleeschouwer M."/>
            <person name="Muangkaew P."/>
            <person name="Girard L."/>
            <person name="Hofte M."/>
            <person name="De Mot R."/>
            <person name="Madder A."/>
            <person name="Geudens N."/>
            <person name="Martins J.C."/>
        </authorList>
    </citation>
    <scope>NUCLEOTIDE SEQUENCE</scope>
    <source>
        <strain evidence="3">COR51</strain>
    </source>
</reference>
<organism evidence="3 4">
    <name type="scientific">Pseudomonas peradeniyensis</name>
    <dbReference type="NCBI Taxonomy" id="2745488"/>
    <lineage>
        <taxon>Bacteria</taxon>
        <taxon>Pseudomonadati</taxon>
        <taxon>Pseudomonadota</taxon>
        <taxon>Gammaproteobacteria</taxon>
        <taxon>Pseudomonadales</taxon>
        <taxon>Pseudomonadaceae</taxon>
        <taxon>Pseudomonas</taxon>
    </lineage>
</organism>
<proteinExistence type="predicted"/>
<comment type="caution">
    <text evidence="3">The sequence shown here is derived from an EMBL/GenBank/DDBJ whole genome shotgun (WGS) entry which is preliminary data.</text>
</comment>
<dbReference type="InterPro" id="IPR027417">
    <property type="entry name" value="P-loop_NTPase"/>
</dbReference>
<dbReference type="EMBL" id="JAOSLA010000003">
    <property type="protein sequence ID" value="MCU7237174.1"/>
    <property type="molecule type" value="Genomic_DNA"/>
</dbReference>
<dbReference type="PANTHER" id="PTHR46844">
    <property type="entry name" value="SLR5058 PROTEIN"/>
    <property type="match status" value="1"/>
</dbReference>
<feature type="domain" description="NACHT C-terminal Helical" evidence="2">
    <location>
        <begin position="553"/>
        <end position="725"/>
    </location>
</feature>
<dbReference type="RefSeq" id="WP_262950413.1">
    <property type="nucleotide sequence ID" value="NZ_JAOSLA010000003.1"/>
</dbReference>
<name>A0ABT2V648_9PSED</name>
<sequence length="741" mass="85373">MHAITEVNYTQGNREVGADFVLTKYDDLLMSEDYVGVIVKSVSIKQNHEDVRRQIRECEQPRPIEGGKKAIHLTEIWIITSKDITRNAKDSIHHEYKNTRIKFFDCEKLTQLIDRYYPAYWDFANIKINKYLQKQIDFINQLDQQHALVPAGVGKLDIPQHIIKIPKDAKRKFRSKQPKPTTLHEEIIKNRFVFVEGGMGSGKSELVRSAAKKLCDQQYTEDFKKVPYFTTYRELQNLDTPLISVINEIEQELNDDTKEIVIFIDGLDETQDDASQKVNFICSLAKELSEKLNTKLVVTSRTIHQEKLQEQIGKYFDHFEVSELSHSAIISFVERLCNNVKVSSKFRSDLENSPLMRALPRTPLSAILLGRLLSENVKELPSTLPELYSKYTELVLGRWDLQKGNGSEKEYETINRIVGSVAGHMLEHDLENLSLSEVTAIFKDYLSQRRTGQDPEALINSFLRKTEIIGYDEEKRTIFFKHKTFKEFFYATLKFQQTGLGAPIHEPFNIFWHGVEYFYLGIVRDAPERIEQISKIMPKDEMEELVKLSSFSDLLLAAYQTPYKVIEAAVSHAMLDTARLFLNSCTNQTGWLNHIPELQLLCLFTYHMRKAYSYDFFLPALHEAKIQTELDTNLSDATRNATLFFIDSVLAELNDKNAFISLVENHENSLHWAIKLGIEFTSKDSDFVNSATKKIAKKTAKAMRGNINLHKYILELQDTPINKRKDLSTNTSTKLEPINGA</sequence>
<gene>
    <name evidence="3" type="ORF">OC929_03855</name>
</gene>
<evidence type="ECO:0000313" key="4">
    <source>
        <dbReference type="Proteomes" id="UP001139994"/>
    </source>
</evidence>
<evidence type="ECO:0000259" key="1">
    <source>
        <dbReference type="Pfam" id="PF05729"/>
    </source>
</evidence>
<reference evidence="3" key="2">
    <citation type="submission" date="2022-09" db="EMBL/GenBank/DDBJ databases">
        <authorList>
            <person name="Cesa-Luna C."/>
            <person name="Girard L."/>
            <person name="Lood C."/>
            <person name="Hofte M."/>
            <person name="De Mot R."/>
        </authorList>
    </citation>
    <scope>NUCLEOTIDE SEQUENCE</scope>
    <source>
        <strain evidence="3">COR51</strain>
    </source>
</reference>
<evidence type="ECO:0000313" key="3">
    <source>
        <dbReference type="EMBL" id="MCU7237174.1"/>
    </source>
</evidence>
<reference evidence="3" key="3">
    <citation type="journal article" date="2023" name="mSystems">
        <title>Charting the Lipopeptidome of Nonpathogenic Pseudomonas.</title>
        <authorList>
            <person name="Cesa-Luna C."/>
            <person name="Geudens N."/>
            <person name="Girard L."/>
            <person name="De Roo V."/>
            <person name="Maklad H.R."/>
            <person name="Martins J.C."/>
            <person name="Hofte M."/>
            <person name="De Mot R."/>
        </authorList>
    </citation>
    <scope>NUCLEOTIDE SEQUENCE</scope>
    <source>
        <strain evidence="3">COR51</strain>
    </source>
</reference>
<dbReference type="Proteomes" id="UP001139994">
    <property type="component" value="Unassembled WGS sequence"/>
</dbReference>
<dbReference type="Gene3D" id="3.40.50.300">
    <property type="entry name" value="P-loop containing nucleotide triphosphate hydrolases"/>
    <property type="match status" value="1"/>
</dbReference>
<evidence type="ECO:0000259" key="2">
    <source>
        <dbReference type="Pfam" id="PF22728"/>
    </source>
</evidence>
<dbReference type="Pfam" id="PF22728">
    <property type="entry name" value="NCH1"/>
    <property type="match status" value="1"/>
</dbReference>
<dbReference type="SUPFAM" id="SSF52540">
    <property type="entry name" value="P-loop containing nucleoside triphosphate hydrolases"/>
    <property type="match status" value="1"/>
</dbReference>
<feature type="domain" description="NACHT" evidence="1">
    <location>
        <begin position="191"/>
        <end position="336"/>
    </location>
</feature>
<keyword evidence="4" id="KW-1185">Reference proteome</keyword>